<dbReference type="Pfam" id="PF25019">
    <property type="entry name" value="LRR_R13L1-DRL21"/>
    <property type="match status" value="1"/>
</dbReference>
<organism evidence="2">
    <name type="scientific">Arundo donax</name>
    <name type="common">Giant reed</name>
    <name type="synonym">Donax arundinaceus</name>
    <dbReference type="NCBI Taxonomy" id="35708"/>
    <lineage>
        <taxon>Eukaryota</taxon>
        <taxon>Viridiplantae</taxon>
        <taxon>Streptophyta</taxon>
        <taxon>Embryophyta</taxon>
        <taxon>Tracheophyta</taxon>
        <taxon>Spermatophyta</taxon>
        <taxon>Magnoliopsida</taxon>
        <taxon>Liliopsida</taxon>
        <taxon>Poales</taxon>
        <taxon>Poaceae</taxon>
        <taxon>PACMAD clade</taxon>
        <taxon>Arundinoideae</taxon>
        <taxon>Arundineae</taxon>
        <taxon>Arundo</taxon>
    </lineage>
</organism>
<evidence type="ECO:0000313" key="2">
    <source>
        <dbReference type="EMBL" id="JAD35848.1"/>
    </source>
</evidence>
<feature type="domain" description="R13L1/DRL21-like LRR repeat region" evidence="1">
    <location>
        <begin position="26"/>
        <end position="79"/>
    </location>
</feature>
<name>A0A0A8ZDU5_ARUDO</name>
<dbReference type="InterPro" id="IPR056789">
    <property type="entry name" value="LRR_R13L1-DRL21"/>
</dbReference>
<reference evidence="2" key="1">
    <citation type="submission" date="2014-09" db="EMBL/GenBank/DDBJ databases">
        <authorList>
            <person name="Magalhaes I.L.F."/>
            <person name="Oliveira U."/>
            <person name="Santos F.R."/>
            <person name="Vidigal T.H.D.A."/>
            <person name="Brescovit A.D."/>
            <person name="Santos A.J."/>
        </authorList>
    </citation>
    <scope>NUCLEOTIDE SEQUENCE</scope>
    <source>
        <tissue evidence="2">Shoot tissue taken approximately 20 cm above the soil surface</tissue>
    </source>
</reference>
<dbReference type="EMBL" id="GBRH01262047">
    <property type="protein sequence ID" value="JAD35848.1"/>
    <property type="molecule type" value="Transcribed_RNA"/>
</dbReference>
<dbReference type="Gene3D" id="3.80.10.10">
    <property type="entry name" value="Ribonuclease Inhibitor"/>
    <property type="match status" value="1"/>
</dbReference>
<dbReference type="SUPFAM" id="SSF52058">
    <property type="entry name" value="L domain-like"/>
    <property type="match status" value="1"/>
</dbReference>
<protein>
    <recommendedName>
        <fullName evidence="1">R13L1/DRL21-like LRR repeat region domain-containing protein</fullName>
    </recommendedName>
</protein>
<evidence type="ECO:0000259" key="1">
    <source>
        <dbReference type="Pfam" id="PF25019"/>
    </source>
</evidence>
<accession>A0A0A8ZDU5</accession>
<dbReference type="AlphaFoldDB" id="A0A0A8ZDU5"/>
<proteinExistence type="predicted"/>
<reference evidence="2" key="2">
    <citation type="journal article" date="2015" name="Data Brief">
        <title>Shoot transcriptome of the giant reed, Arundo donax.</title>
        <authorList>
            <person name="Barrero R.A."/>
            <person name="Guerrero F.D."/>
            <person name="Moolhuijzen P."/>
            <person name="Goolsby J.A."/>
            <person name="Tidwell J."/>
            <person name="Bellgard S.E."/>
            <person name="Bellgard M.I."/>
        </authorList>
    </citation>
    <scope>NUCLEOTIDE SEQUENCE</scope>
    <source>
        <tissue evidence="2">Shoot tissue taken approximately 20 cm above the soil surface</tissue>
    </source>
</reference>
<dbReference type="InterPro" id="IPR032675">
    <property type="entry name" value="LRR_dom_sf"/>
</dbReference>
<sequence>MECLTCLEKLIIDECENILSLPLLPLSLKELALISWKGSSLPENMERLTSLQKLTLQICDNILSLPTLPVSLKKLKTLERILFARGHGAPNIP</sequence>